<organism evidence="2 3">
    <name type="scientific">Paraconiothyrium brasiliense</name>
    <dbReference type="NCBI Taxonomy" id="300254"/>
    <lineage>
        <taxon>Eukaryota</taxon>
        <taxon>Fungi</taxon>
        <taxon>Dikarya</taxon>
        <taxon>Ascomycota</taxon>
        <taxon>Pezizomycotina</taxon>
        <taxon>Dothideomycetes</taxon>
        <taxon>Pleosporomycetidae</taxon>
        <taxon>Pleosporales</taxon>
        <taxon>Massarineae</taxon>
        <taxon>Didymosphaeriaceae</taxon>
        <taxon>Paraconiothyrium</taxon>
    </lineage>
</organism>
<sequence length="223" mass="22036">MLFAASPRPAPHDTRHFSEQVAQSIHSARHLFISTTQQLLNSIFFLKMVGLMSTAIAMAAVVGALVAATPNDNVCFTAPAVTTTVVVTECGQSTTPAAPPSKSEAHSAAPLPAETSWLPSSPAPPAPAPPASAGPAPGPAESVPPAPAAPSGGPSGSKPSKPEPTPTATNNSTPSPSYPGSTPSSSNEPEQPPSNDAPLSGVSLGMGSVVAVGMAINAAVAAL</sequence>
<proteinExistence type="predicted"/>
<gene>
    <name evidence="2" type="ORF">SLS60_006751</name>
</gene>
<accession>A0ABR3RBN8</accession>
<dbReference type="Proteomes" id="UP001521785">
    <property type="component" value="Unassembled WGS sequence"/>
</dbReference>
<evidence type="ECO:0000313" key="2">
    <source>
        <dbReference type="EMBL" id="KAL1601836.1"/>
    </source>
</evidence>
<feature type="compositionally biased region" description="Pro residues" evidence="1">
    <location>
        <begin position="121"/>
        <end position="148"/>
    </location>
</feature>
<reference evidence="2 3" key="1">
    <citation type="submission" date="2024-02" db="EMBL/GenBank/DDBJ databases">
        <title>De novo assembly and annotation of 12 fungi associated with fruit tree decline syndrome in Ontario, Canada.</title>
        <authorList>
            <person name="Sulman M."/>
            <person name="Ellouze W."/>
            <person name="Ilyukhin E."/>
        </authorList>
    </citation>
    <scope>NUCLEOTIDE SEQUENCE [LARGE SCALE GENOMIC DNA]</scope>
    <source>
        <strain evidence="2 3">M42-189</strain>
    </source>
</reference>
<keyword evidence="3" id="KW-1185">Reference proteome</keyword>
<name>A0ABR3RBN8_9PLEO</name>
<feature type="compositionally biased region" description="Low complexity" evidence="1">
    <location>
        <begin position="149"/>
        <end position="159"/>
    </location>
</feature>
<evidence type="ECO:0000256" key="1">
    <source>
        <dbReference type="SAM" id="MobiDB-lite"/>
    </source>
</evidence>
<protein>
    <submittedName>
        <fullName evidence="2">Uncharacterized protein</fullName>
    </submittedName>
</protein>
<comment type="caution">
    <text evidence="2">The sequence shown here is derived from an EMBL/GenBank/DDBJ whole genome shotgun (WGS) entry which is preliminary data.</text>
</comment>
<dbReference type="EMBL" id="JAKJXO020000008">
    <property type="protein sequence ID" value="KAL1601836.1"/>
    <property type="molecule type" value="Genomic_DNA"/>
</dbReference>
<feature type="compositionally biased region" description="Low complexity" evidence="1">
    <location>
        <begin position="166"/>
        <end position="189"/>
    </location>
</feature>
<evidence type="ECO:0000313" key="3">
    <source>
        <dbReference type="Proteomes" id="UP001521785"/>
    </source>
</evidence>
<feature type="region of interest" description="Disordered" evidence="1">
    <location>
        <begin position="92"/>
        <end position="203"/>
    </location>
</feature>